<gene>
    <name evidence="1" type="ORF">KC19_3G199500</name>
</gene>
<evidence type="ECO:0000313" key="2">
    <source>
        <dbReference type="Proteomes" id="UP000822688"/>
    </source>
</evidence>
<protein>
    <submittedName>
        <fullName evidence="1">Uncharacterized protein</fullName>
    </submittedName>
</protein>
<organism evidence="1 2">
    <name type="scientific">Ceratodon purpureus</name>
    <name type="common">Fire moss</name>
    <name type="synonym">Dicranum purpureum</name>
    <dbReference type="NCBI Taxonomy" id="3225"/>
    <lineage>
        <taxon>Eukaryota</taxon>
        <taxon>Viridiplantae</taxon>
        <taxon>Streptophyta</taxon>
        <taxon>Embryophyta</taxon>
        <taxon>Bryophyta</taxon>
        <taxon>Bryophytina</taxon>
        <taxon>Bryopsida</taxon>
        <taxon>Dicranidae</taxon>
        <taxon>Pseudoditrichales</taxon>
        <taxon>Ditrichaceae</taxon>
        <taxon>Ceratodon</taxon>
    </lineage>
</organism>
<comment type="caution">
    <text evidence="1">The sequence shown here is derived from an EMBL/GenBank/DDBJ whole genome shotgun (WGS) entry which is preliminary data.</text>
</comment>
<accession>A0A8T0IMP1</accession>
<name>A0A8T0IMP1_CERPU</name>
<dbReference type="EMBL" id="CM026423">
    <property type="protein sequence ID" value="KAG0584285.1"/>
    <property type="molecule type" value="Genomic_DNA"/>
</dbReference>
<proteinExistence type="predicted"/>
<sequence length="90" mass="10205">MASDSTQISLDAAQVEEGINVIDLPPHHPLLMVHRVHHLVLLHVPYIQHTFTLPRNRQLSHNNQAQFQMVVPSTKPVQPNVFMAYTPIPT</sequence>
<dbReference type="AlphaFoldDB" id="A0A8T0IMP1"/>
<keyword evidence="2" id="KW-1185">Reference proteome</keyword>
<reference evidence="1" key="1">
    <citation type="submission" date="2020-06" db="EMBL/GenBank/DDBJ databases">
        <title>WGS assembly of Ceratodon purpureus strain R40.</title>
        <authorList>
            <person name="Carey S.B."/>
            <person name="Jenkins J."/>
            <person name="Shu S."/>
            <person name="Lovell J.T."/>
            <person name="Sreedasyam A."/>
            <person name="Maumus F."/>
            <person name="Tiley G.P."/>
            <person name="Fernandez-Pozo N."/>
            <person name="Barry K."/>
            <person name="Chen C."/>
            <person name="Wang M."/>
            <person name="Lipzen A."/>
            <person name="Daum C."/>
            <person name="Saski C.A."/>
            <person name="Payton A.C."/>
            <person name="Mcbreen J.C."/>
            <person name="Conrad R.E."/>
            <person name="Kollar L.M."/>
            <person name="Olsson S."/>
            <person name="Huttunen S."/>
            <person name="Landis J.B."/>
            <person name="Wickett N.J."/>
            <person name="Johnson M.G."/>
            <person name="Rensing S.A."/>
            <person name="Grimwood J."/>
            <person name="Schmutz J."/>
            <person name="Mcdaniel S.F."/>
        </authorList>
    </citation>
    <scope>NUCLEOTIDE SEQUENCE</scope>
    <source>
        <strain evidence="1">R40</strain>
    </source>
</reference>
<evidence type="ECO:0000313" key="1">
    <source>
        <dbReference type="EMBL" id="KAG0584285.1"/>
    </source>
</evidence>
<dbReference type="Proteomes" id="UP000822688">
    <property type="component" value="Chromosome 3"/>
</dbReference>